<evidence type="ECO:0000313" key="2">
    <source>
        <dbReference type="Proteomes" id="UP000826656"/>
    </source>
</evidence>
<reference evidence="1 2" key="1">
    <citation type="journal article" date="2021" name="bioRxiv">
        <title>Chromosome-scale and haplotype-resolved genome assembly of a tetraploid potato cultivar.</title>
        <authorList>
            <person name="Sun H."/>
            <person name="Jiao W.-B."/>
            <person name="Krause K."/>
            <person name="Campoy J.A."/>
            <person name="Goel M."/>
            <person name="Folz-Donahue K."/>
            <person name="Kukat C."/>
            <person name="Huettel B."/>
            <person name="Schneeberger K."/>
        </authorList>
    </citation>
    <scope>NUCLEOTIDE SEQUENCE [LARGE SCALE GENOMIC DNA]</scope>
    <source>
        <strain evidence="1">SolTubOtavaFocal</strain>
        <tissue evidence="1">Leaves</tissue>
    </source>
</reference>
<gene>
    <name evidence="1" type="ORF">KY290_005488</name>
</gene>
<protein>
    <submittedName>
        <fullName evidence="1">Uncharacterized protein</fullName>
    </submittedName>
</protein>
<dbReference type="Proteomes" id="UP000826656">
    <property type="component" value="Unassembled WGS sequence"/>
</dbReference>
<name>A0ABQ7WEB3_SOLTU</name>
<evidence type="ECO:0000313" key="1">
    <source>
        <dbReference type="EMBL" id="KAH0779061.1"/>
    </source>
</evidence>
<proteinExistence type="predicted"/>
<keyword evidence="2" id="KW-1185">Reference proteome</keyword>
<organism evidence="1 2">
    <name type="scientific">Solanum tuberosum</name>
    <name type="common">Potato</name>
    <dbReference type="NCBI Taxonomy" id="4113"/>
    <lineage>
        <taxon>Eukaryota</taxon>
        <taxon>Viridiplantae</taxon>
        <taxon>Streptophyta</taxon>
        <taxon>Embryophyta</taxon>
        <taxon>Tracheophyta</taxon>
        <taxon>Spermatophyta</taxon>
        <taxon>Magnoliopsida</taxon>
        <taxon>eudicotyledons</taxon>
        <taxon>Gunneridae</taxon>
        <taxon>Pentapetalae</taxon>
        <taxon>asterids</taxon>
        <taxon>lamiids</taxon>
        <taxon>Solanales</taxon>
        <taxon>Solanaceae</taxon>
        <taxon>Solanoideae</taxon>
        <taxon>Solaneae</taxon>
        <taxon>Solanum</taxon>
    </lineage>
</organism>
<sequence>MEVLAEMEATPVGMEAAPVGREAAPVGREARDLLLLGVTPSAAAATSSAAAKEGGCGGGWRRGAGRRGGVALVGDGWWGSAPMGWVRGGSAVGSESGLGFES</sequence>
<comment type="caution">
    <text evidence="1">The sequence shown here is derived from an EMBL/GenBank/DDBJ whole genome shotgun (WGS) entry which is preliminary data.</text>
</comment>
<accession>A0ABQ7WEB3</accession>
<dbReference type="EMBL" id="JAIVGD010000002">
    <property type="protein sequence ID" value="KAH0779061.1"/>
    <property type="molecule type" value="Genomic_DNA"/>
</dbReference>